<organism evidence="4 5">
    <name type="scientific">Conexibacter stalactiti</name>
    <dbReference type="NCBI Taxonomy" id="1940611"/>
    <lineage>
        <taxon>Bacteria</taxon>
        <taxon>Bacillati</taxon>
        <taxon>Actinomycetota</taxon>
        <taxon>Thermoleophilia</taxon>
        <taxon>Solirubrobacterales</taxon>
        <taxon>Conexibacteraceae</taxon>
        <taxon>Conexibacter</taxon>
    </lineage>
</organism>
<dbReference type="InterPro" id="IPR036873">
    <property type="entry name" value="Rhodanese-like_dom_sf"/>
</dbReference>
<gene>
    <name evidence="4" type="ORF">R7226_27060</name>
</gene>
<dbReference type="SUPFAM" id="SSF52821">
    <property type="entry name" value="Rhodanese/Cell cycle control phosphatase"/>
    <property type="match status" value="2"/>
</dbReference>
<name>A0ABU4HXJ4_9ACTN</name>
<reference evidence="5" key="1">
    <citation type="submission" date="2023-07" db="EMBL/GenBank/DDBJ databases">
        <title>Conexibacter stalactiti sp. nov., isolated from stalactites in a lava cave and emended description of the genus Conexibacter.</title>
        <authorList>
            <person name="Lee S.D."/>
        </authorList>
    </citation>
    <scope>NUCLEOTIDE SEQUENCE [LARGE SCALE GENOMIC DNA]</scope>
    <source>
        <strain evidence="5">KCTC 39840</strain>
    </source>
</reference>
<dbReference type="CDD" id="cd01449">
    <property type="entry name" value="TST_Repeat_2"/>
    <property type="match status" value="1"/>
</dbReference>
<feature type="domain" description="Rhodanese" evidence="3">
    <location>
        <begin position="42"/>
        <end position="147"/>
    </location>
</feature>
<dbReference type="Gene3D" id="3.40.250.10">
    <property type="entry name" value="Rhodanese-like domain"/>
    <property type="match status" value="2"/>
</dbReference>
<accession>A0ABU4HXJ4</accession>
<dbReference type="RefSeq" id="WP_318600514.1">
    <property type="nucleotide sequence ID" value="NZ_JAWSTH010000116.1"/>
</dbReference>
<keyword evidence="5" id="KW-1185">Reference proteome</keyword>
<protein>
    <submittedName>
        <fullName evidence="4">Sulfurtransferase</fullName>
        <ecNumber evidence="4">2.8.1.-</ecNumber>
    </submittedName>
</protein>
<sequence length="293" mass="30276">MTVTTPRLPALIDAATLDAHRGEPGLLIFDATVVLQRPPEGGPYEVVSGRAGYDAGHIPGAAFADVAGALSDPDAPYSFTLPSAERFAAGAGALGIGPGTHVVVYAQEATMWATRLWWLLRYFGFDAVSVLDGGLPAWTAAGLPLSTEAATYAAADFAAAPRPELLATRADVEAIAAGEAPACLVNALSPEVFRGEGPSSYARPGRIPRSVSLPHATLVDPGSNRFRPLPQLEQALGAAGARPGEPVVAYCGGGISATVDVFAFALTGRDDVRLYDGSLTEWTADPELPLEVG</sequence>
<dbReference type="PROSITE" id="PS50206">
    <property type="entry name" value="RHODANESE_3"/>
    <property type="match status" value="2"/>
</dbReference>
<dbReference type="Proteomes" id="UP001284601">
    <property type="component" value="Unassembled WGS sequence"/>
</dbReference>
<comment type="caution">
    <text evidence="4">The sequence shown here is derived from an EMBL/GenBank/DDBJ whole genome shotgun (WGS) entry which is preliminary data.</text>
</comment>
<evidence type="ECO:0000256" key="1">
    <source>
        <dbReference type="ARBA" id="ARBA00022679"/>
    </source>
</evidence>
<feature type="domain" description="Rhodanese" evidence="3">
    <location>
        <begin position="189"/>
        <end position="291"/>
    </location>
</feature>
<evidence type="ECO:0000259" key="3">
    <source>
        <dbReference type="PROSITE" id="PS50206"/>
    </source>
</evidence>
<proteinExistence type="predicted"/>
<dbReference type="InterPro" id="IPR001763">
    <property type="entry name" value="Rhodanese-like_dom"/>
</dbReference>
<dbReference type="CDD" id="cd01448">
    <property type="entry name" value="TST_Repeat_1"/>
    <property type="match status" value="1"/>
</dbReference>
<keyword evidence="2" id="KW-0677">Repeat</keyword>
<evidence type="ECO:0000313" key="4">
    <source>
        <dbReference type="EMBL" id="MDW5598045.1"/>
    </source>
</evidence>
<dbReference type="EC" id="2.8.1.-" evidence="4"/>
<evidence type="ECO:0000313" key="5">
    <source>
        <dbReference type="Proteomes" id="UP001284601"/>
    </source>
</evidence>
<evidence type="ECO:0000256" key="2">
    <source>
        <dbReference type="ARBA" id="ARBA00022737"/>
    </source>
</evidence>
<dbReference type="GO" id="GO:0016740">
    <property type="term" value="F:transferase activity"/>
    <property type="evidence" value="ECO:0007669"/>
    <property type="project" value="UniProtKB-KW"/>
</dbReference>
<dbReference type="InterPro" id="IPR045078">
    <property type="entry name" value="TST/MPST-like"/>
</dbReference>
<keyword evidence="1 4" id="KW-0808">Transferase</keyword>
<dbReference type="Pfam" id="PF00581">
    <property type="entry name" value="Rhodanese"/>
    <property type="match status" value="2"/>
</dbReference>
<dbReference type="PANTHER" id="PTHR11364">
    <property type="entry name" value="THIOSULFATE SULFERTANSFERASE"/>
    <property type="match status" value="1"/>
</dbReference>
<dbReference type="SMART" id="SM00450">
    <property type="entry name" value="RHOD"/>
    <property type="match status" value="2"/>
</dbReference>
<dbReference type="PANTHER" id="PTHR11364:SF27">
    <property type="entry name" value="SULFURTRANSFERASE"/>
    <property type="match status" value="1"/>
</dbReference>
<dbReference type="EMBL" id="JAWSTH010000116">
    <property type="protein sequence ID" value="MDW5598045.1"/>
    <property type="molecule type" value="Genomic_DNA"/>
</dbReference>